<dbReference type="GO" id="GO:0071786">
    <property type="term" value="P:endoplasmic reticulum tubular network organization"/>
    <property type="evidence" value="ECO:0007669"/>
    <property type="project" value="EnsemblFungi"/>
</dbReference>
<dbReference type="VEuPathDB" id="FungiDB:GWK60_M07117"/>
<dbReference type="AlphaFoldDB" id="A0A0W0CXD9"/>
<dbReference type="OMA" id="ILFKWAL"/>
<dbReference type="VEuPathDB" id="FungiDB:CAGL0M07139g"/>
<evidence type="ECO:0000259" key="2">
    <source>
        <dbReference type="Pfam" id="PF10058"/>
    </source>
</evidence>
<keyword evidence="1" id="KW-0472">Membrane</keyword>
<accession>A0A0W0CXD9</accession>
<evidence type="ECO:0000313" key="3">
    <source>
        <dbReference type="EMBL" id="KTB04255.1"/>
    </source>
</evidence>
<gene>
    <name evidence="3" type="ORF">AO440_004161</name>
</gene>
<dbReference type="Proteomes" id="UP000054886">
    <property type="component" value="Unassembled WGS sequence"/>
</dbReference>
<dbReference type="PhylomeDB" id="A0A0W0CXD9"/>
<evidence type="ECO:0000313" key="4">
    <source>
        <dbReference type="Proteomes" id="UP000054886"/>
    </source>
</evidence>
<keyword evidence="1" id="KW-0812">Transmembrane</keyword>
<dbReference type="GO" id="GO:0071782">
    <property type="term" value="C:endoplasmic reticulum tubular network"/>
    <property type="evidence" value="ECO:0007669"/>
    <property type="project" value="EnsemblFungi"/>
</dbReference>
<feature type="domain" description="Lunapark zinc ribbon" evidence="2">
    <location>
        <begin position="184"/>
        <end position="232"/>
    </location>
</feature>
<feature type="transmembrane region" description="Helical" evidence="1">
    <location>
        <begin position="46"/>
        <end position="63"/>
    </location>
</feature>
<dbReference type="Pfam" id="PF10058">
    <property type="entry name" value="Zn_ribbon_10"/>
    <property type="match status" value="1"/>
</dbReference>
<dbReference type="EMBL" id="LLZZ01000117">
    <property type="protein sequence ID" value="KTB04255.1"/>
    <property type="molecule type" value="Genomic_DNA"/>
</dbReference>
<dbReference type="VEuPathDB" id="FungiDB:GVI51_M07117"/>
<feature type="transmembrane region" description="Helical" evidence="1">
    <location>
        <begin position="69"/>
        <end position="88"/>
    </location>
</feature>
<name>A0A0W0CXD9_CANGB</name>
<dbReference type="GO" id="GO:0061709">
    <property type="term" value="P:reticulophagy"/>
    <property type="evidence" value="ECO:0007669"/>
    <property type="project" value="EnsemblFungi"/>
</dbReference>
<dbReference type="InterPro" id="IPR019273">
    <property type="entry name" value="Lunapark_Znf"/>
</dbReference>
<organism evidence="3 4">
    <name type="scientific">Candida glabrata</name>
    <name type="common">Yeast</name>
    <name type="synonym">Torulopsis glabrata</name>
    <dbReference type="NCBI Taxonomy" id="5478"/>
    <lineage>
        <taxon>Eukaryota</taxon>
        <taxon>Fungi</taxon>
        <taxon>Dikarya</taxon>
        <taxon>Ascomycota</taxon>
        <taxon>Saccharomycotina</taxon>
        <taxon>Saccharomycetes</taxon>
        <taxon>Saccharomycetales</taxon>
        <taxon>Saccharomycetaceae</taxon>
        <taxon>Nakaseomyces</taxon>
    </lineage>
</organism>
<comment type="caution">
    <text evidence="3">The sequence shown here is derived from an EMBL/GenBank/DDBJ whole genome shotgun (WGS) entry which is preliminary data.</text>
</comment>
<reference evidence="3 4" key="1">
    <citation type="submission" date="2015-10" db="EMBL/GenBank/DDBJ databases">
        <title>Draft genomes sequences of Candida glabrata isolates 1A, 1B, 2A, 2B, 3A and 3B.</title>
        <authorList>
            <person name="Haavelsrud O.E."/>
            <person name="Gaustad P."/>
        </authorList>
    </citation>
    <scope>NUCLEOTIDE SEQUENCE [LARGE SCALE GENOMIC DNA]</scope>
    <source>
        <strain evidence="3">910700640</strain>
    </source>
</reference>
<proteinExistence type="predicted"/>
<dbReference type="GO" id="GO:0006999">
    <property type="term" value="P:nuclear pore organization"/>
    <property type="evidence" value="ECO:0007669"/>
    <property type="project" value="EnsemblFungi"/>
</dbReference>
<sequence length="253" mass="29143">MFWFRDKRTLVQRYTADLAQITTQIHDLDKSIKHGSKRVARLQRQVTYFGLSAITLLGSYMFLNYTPAITVIAMAGAVAIVVIVKLLLSRMYQVYHQYRIKKLSQLRGLHQKKLDKLKEETNYNATSSIIQRFSSGETQSEDAVILMDEEISKKYNELTELQKQLTELKQNEKKLMDPKERDVWFDKVLGVLSGGDEMAPKPIICTNCNEHCGAYRLLNRPLKYVCPNCGIKIDETAKMEQAVNEEVNEDKTK</sequence>
<dbReference type="VEuPathDB" id="FungiDB:B1J91_M07139g"/>
<keyword evidence="1" id="KW-1133">Transmembrane helix</keyword>
<evidence type="ECO:0000256" key="1">
    <source>
        <dbReference type="SAM" id="Phobius"/>
    </source>
</evidence>
<dbReference type="GO" id="GO:0034976">
    <property type="term" value="P:response to endoplasmic reticulum stress"/>
    <property type="evidence" value="ECO:0007669"/>
    <property type="project" value="EnsemblFungi"/>
</dbReference>
<protein>
    <submittedName>
        <fullName evidence="3">Protein lunapark</fullName>
    </submittedName>
</protein>